<evidence type="ECO:0000313" key="8">
    <source>
        <dbReference type="EMBL" id="MDR5895177.1"/>
    </source>
</evidence>
<evidence type="ECO:0000259" key="6">
    <source>
        <dbReference type="Pfam" id="PF13860"/>
    </source>
</evidence>
<evidence type="ECO:0000313" key="9">
    <source>
        <dbReference type="Proteomes" id="UP001269375"/>
    </source>
</evidence>
<reference evidence="8 9" key="1">
    <citation type="submission" date="2023-04" db="EMBL/GenBank/DDBJ databases">
        <title>A long-awaited taxogenomic arrangement of the family Halomonadaceae.</title>
        <authorList>
            <person name="De La Haba R."/>
            <person name="Chuvochina M."/>
            <person name="Wittouck S."/>
            <person name="Arahal D.R."/>
            <person name="Sanchez-Porro C."/>
            <person name="Hugenholtz P."/>
            <person name="Ventosa A."/>
        </authorList>
    </citation>
    <scope>NUCLEOTIDE SEQUENCE [LARGE SCALE GENOMIC DNA]</scope>
    <source>
        <strain evidence="8 9">DSM 22428</strain>
    </source>
</reference>
<protein>
    <recommendedName>
        <fullName evidence="2 5">Basal-body rod modification protein FlgD</fullName>
    </recommendedName>
</protein>
<keyword evidence="9" id="KW-1185">Reference proteome</keyword>
<keyword evidence="3 5" id="KW-1005">Bacterial flagellum biogenesis</keyword>
<name>A0ABU1GT20_9GAMM</name>
<keyword evidence="8" id="KW-0966">Cell projection</keyword>
<dbReference type="InterPro" id="IPR005648">
    <property type="entry name" value="FlgD"/>
</dbReference>
<evidence type="ECO:0000256" key="5">
    <source>
        <dbReference type="RuleBase" id="RU362076"/>
    </source>
</evidence>
<proteinExistence type="inferred from homology"/>
<evidence type="ECO:0000256" key="2">
    <source>
        <dbReference type="ARBA" id="ARBA00016013"/>
    </source>
</evidence>
<organism evidence="8 9">
    <name type="scientific">Larsenimonas suaedae</name>
    <dbReference type="NCBI Taxonomy" id="1851019"/>
    <lineage>
        <taxon>Bacteria</taxon>
        <taxon>Pseudomonadati</taxon>
        <taxon>Pseudomonadota</taxon>
        <taxon>Gammaproteobacteria</taxon>
        <taxon>Oceanospirillales</taxon>
        <taxon>Halomonadaceae</taxon>
        <taxon>Larsenimonas</taxon>
    </lineage>
</organism>
<dbReference type="InterPro" id="IPR025963">
    <property type="entry name" value="FLgD_Tudor"/>
</dbReference>
<comment type="similarity">
    <text evidence="1 5">Belongs to the FlgD family.</text>
</comment>
<comment type="function">
    <text evidence="4 5">Required for flagellar hook formation. May act as a scaffolding protein.</text>
</comment>
<sequence length="228" mass="23789">MAISNSVMSSINGAPSVNPAAGGAMSSASSAQEMTDQFLTLLITQMQNQDPLNPMENSEMTSQIAQINTVSGIQDLNTTLSAITGQISKTQQLQASALAGKGVMVEGNDIKVGKEGVITPFGVALDKPASDVTVTIKDNVGNVVRTYDMGAISAGTQSFYWDGKKDDGTQAASGENYRVSIAAENSEGQLPAKTLNYAYVQGVNTIGDDTRLDIGTKAIALGDVYQIL</sequence>
<comment type="caution">
    <text evidence="8">The sequence shown here is derived from an EMBL/GenBank/DDBJ whole genome shotgun (WGS) entry which is preliminary data.</text>
</comment>
<dbReference type="RefSeq" id="WP_251590420.1">
    <property type="nucleotide sequence ID" value="NZ_JAMLJI010000001.1"/>
</dbReference>
<accession>A0ABU1GT20</accession>
<dbReference type="Gene3D" id="2.60.40.4070">
    <property type="match status" value="1"/>
</dbReference>
<evidence type="ECO:0000256" key="3">
    <source>
        <dbReference type="ARBA" id="ARBA00022795"/>
    </source>
</evidence>
<dbReference type="Pfam" id="PF13860">
    <property type="entry name" value="FlgD_ig"/>
    <property type="match status" value="1"/>
</dbReference>
<dbReference type="Pfam" id="PF13861">
    <property type="entry name" value="FLgD_tudor"/>
    <property type="match status" value="1"/>
</dbReference>
<keyword evidence="8" id="KW-0969">Cilium</keyword>
<dbReference type="EMBL" id="JARWAO010000002">
    <property type="protein sequence ID" value="MDR5895177.1"/>
    <property type="molecule type" value="Genomic_DNA"/>
</dbReference>
<keyword evidence="8" id="KW-0282">Flagellum</keyword>
<dbReference type="InterPro" id="IPR025965">
    <property type="entry name" value="FlgD/Vpr_Ig-like"/>
</dbReference>
<dbReference type="Pfam" id="PF03963">
    <property type="entry name" value="FlgD"/>
    <property type="match status" value="1"/>
</dbReference>
<feature type="domain" description="FlgD/Vpr Ig-like" evidence="6">
    <location>
        <begin position="108"/>
        <end position="186"/>
    </location>
</feature>
<dbReference type="Gene3D" id="2.30.30.910">
    <property type="match status" value="1"/>
</dbReference>
<dbReference type="Proteomes" id="UP001269375">
    <property type="component" value="Unassembled WGS sequence"/>
</dbReference>
<evidence type="ECO:0000259" key="7">
    <source>
        <dbReference type="Pfam" id="PF13861"/>
    </source>
</evidence>
<gene>
    <name evidence="8" type="ORF">QC825_03670</name>
</gene>
<evidence type="ECO:0000256" key="1">
    <source>
        <dbReference type="ARBA" id="ARBA00010577"/>
    </source>
</evidence>
<feature type="domain" description="FlgD Tudor-like" evidence="7">
    <location>
        <begin position="91"/>
        <end position="224"/>
    </location>
</feature>
<evidence type="ECO:0000256" key="4">
    <source>
        <dbReference type="ARBA" id="ARBA00024746"/>
    </source>
</evidence>